<reference evidence="3 5" key="1">
    <citation type="submission" date="2016-06" db="EMBL/GenBank/DDBJ databases">
        <authorList>
            <person name="Kjaerup R.B."/>
            <person name="Dalgaard T.S."/>
            <person name="Juul-Madsen H.R."/>
        </authorList>
    </citation>
    <scope>NUCLEOTIDE SEQUENCE [LARGE SCALE GENOMIC DNA]</scope>
    <source>
        <strain evidence="3">Orrdi1</strain>
    </source>
</reference>
<name>A0A1C3K663_9BURK</name>
<dbReference type="STRING" id="1851544.ODI_00972"/>
<accession>A0A1C3K663</accession>
<evidence type="ECO:0000313" key="3">
    <source>
        <dbReference type="EMBL" id="SBT26847.1"/>
    </source>
</evidence>
<dbReference type="PANTHER" id="PTHR30024">
    <property type="entry name" value="ALIPHATIC SULFONATES-BINDING PROTEIN-RELATED"/>
    <property type="match status" value="1"/>
</dbReference>
<feature type="chain" id="PRO_5015062664" evidence="1">
    <location>
        <begin position="22"/>
        <end position="361"/>
    </location>
</feature>
<protein>
    <submittedName>
        <fullName evidence="3">Hydroxymethylpyrimidine ABC transporter, substrate-binding component</fullName>
    </submittedName>
</protein>
<evidence type="ECO:0000313" key="5">
    <source>
        <dbReference type="Proteomes" id="UP000078558"/>
    </source>
</evidence>
<evidence type="ECO:0000313" key="4">
    <source>
        <dbReference type="EMBL" id="SOE52449.1"/>
    </source>
</evidence>
<evidence type="ECO:0000259" key="2">
    <source>
        <dbReference type="Pfam" id="PF09084"/>
    </source>
</evidence>
<dbReference type="KEGG" id="odi:ODI_R4195"/>
<keyword evidence="5" id="KW-1185">Reference proteome</keyword>
<feature type="domain" description="SsuA/THI5-like" evidence="2">
    <location>
        <begin position="45"/>
        <end position="256"/>
    </location>
</feature>
<dbReference type="InterPro" id="IPR015168">
    <property type="entry name" value="SsuA/THI5"/>
</dbReference>
<proteinExistence type="predicted"/>
<dbReference type="OrthoDB" id="8713025at2"/>
<dbReference type="Proteomes" id="UP000078558">
    <property type="component" value="Chromosome I"/>
</dbReference>
<dbReference type="EMBL" id="LT907988">
    <property type="protein sequence ID" value="SOE52449.1"/>
    <property type="molecule type" value="Genomic_DNA"/>
</dbReference>
<organism evidence="3 5">
    <name type="scientific">Orrella dioscoreae</name>
    <dbReference type="NCBI Taxonomy" id="1851544"/>
    <lineage>
        <taxon>Bacteria</taxon>
        <taxon>Pseudomonadati</taxon>
        <taxon>Pseudomonadota</taxon>
        <taxon>Betaproteobacteria</taxon>
        <taxon>Burkholderiales</taxon>
        <taxon>Alcaligenaceae</taxon>
        <taxon>Orrella</taxon>
    </lineage>
</organism>
<dbReference type="RefSeq" id="WP_067757360.1">
    <property type="nucleotide sequence ID" value="NZ_LT907988.1"/>
</dbReference>
<dbReference type="EMBL" id="FLRC01000044">
    <property type="protein sequence ID" value="SBT26847.1"/>
    <property type="molecule type" value="Genomic_DNA"/>
</dbReference>
<evidence type="ECO:0000256" key="1">
    <source>
        <dbReference type="SAM" id="SignalP"/>
    </source>
</evidence>
<gene>
    <name evidence="3" type="ORF">ODI_00972</name>
    <name evidence="4" type="ORF">ODI_R4195</name>
</gene>
<sequence>MLPLRLRNTLSALLFSAGALAAAPSHALDDVTVALAIPAAVHDGAPYAAAEALGLFKEAGLSVKTVVFQGAGPLLPQVAGKRVTFGYPTSEPVISTYIQGKDALPLKYVYNGVPATTMEFAVLADSPIKTLADLKGKKIGVGALTWGTIPGGRAALRTAGLTPGQDVSFVAVGALGAGFQALRNGTVDALNFNSSWHDQLEFSGTKIRRIAYPQVFQETAGNGFIAHVDTLKEQPDLIRRFGRAYTQAQVVCETNPAFCVRAFWQQNPSTRPDGDEAKALADAVELLSRRLKRVLYTPDGQRRVPGEYKLDAIQRGIQAMADAGEYPHANVPLDQIFTNDFVPAFSDFDRDALVARARAAK</sequence>
<reference evidence="4 5" key="2">
    <citation type="submission" date="2017-08" db="EMBL/GenBank/DDBJ databases">
        <authorList>
            <person name="de Groot N.N."/>
        </authorList>
    </citation>
    <scope>NUCLEOTIDE SEQUENCE [LARGE SCALE GENOMIC DNA]</scope>
    <source>
        <strain evidence="4">Orrdi1</strain>
    </source>
</reference>
<dbReference type="SUPFAM" id="SSF53850">
    <property type="entry name" value="Periplasmic binding protein-like II"/>
    <property type="match status" value="1"/>
</dbReference>
<dbReference type="AlphaFoldDB" id="A0A1C3K663"/>
<dbReference type="Gene3D" id="3.40.190.10">
    <property type="entry name" value="Periplasmic binding protein-like II"/>
    <property type="match status" value="2"/>
</dbReference>
<feature type="signal peptide" evidence="1">
    <location>
        <begin position="1"/>
        <end position="21"/>
    </location>
</feature>
<dbReference type="Pfam" id="PF09084">
    <property type="entry name" value="NMT1"/>
    <property type="match status" value="1"/>
</dbReference>
<keyword evidence="1" id="KW-0732">Signal</keyword>